<dbReference type="AlphaFoldDB" id="A0A142KGY8"/>
<keyword evidence="4" id="KW-1185">Reference proteome</keyword>
<dbReference type="KEGG" id="aaci:ASQ49_07320"/>
<dbReference type="EMBL" id="CP015970">
    <property type="protein sequence ID" value="AOZ46850.1"/>
    <property type="molecule type" value="Genomic_DNA"/>
</dbReference>
<accession>A0A142KGY8</accession>
<evidence type="ECO:0000313" key="3">
    <source>
        <dbReference type="Proteomes" id="UP000075221"/>
    </source>
</evidence>
<dbReference type="Proteomes" id="UP000075221">
    <property type="component" value="Chromosome"/>
</dbReference>
<name>A0A142KGY8_9ACTN</name>
<dbReference type="EMBL" id="CP014352">
    <property type="protein sequence ID" value="AMS05376.1"/>
    <property type="molecule type" value="Genomic_DNA"/>
</dbReference>
<evidence type="ECO:0000313" key="1">
    <source>
        <dbReference type="EMBL" id="AMS05376.1"/>
    </source>
</evidence>
<protein>
    <submittedName>
        <fullName evidence="1">Uncharacterized protein</fullName>
    </submittedName>
</protein>
<proteinExistence type="predicted"/>
<evidence type="ECO:0000313" key="2">
    <source>
        <dbReference type="EMBL" id="AOZ46850.1"/>
    </source>
</evidence>
<dbReference type="Proteomes" id="UP000178666">
    <property type="component" value="Chromosome"/>
</dbReference>
<sequence length="77" mass="8138">MGGGRFMIGGTKKEIQEIAAGIAKGFACGPGAWLTHGDRTMWIPATSQIKIDLPGSELPELDATRVGIMKNCVAPMH</sequence>
<reference evidence="2 4" key="1">
    <citation type="journal article" date="2016" name="Plant Dis.">
        <title>Improved production of propionic acid using genome shuffling.</title>
        <authorList>
            <person name="Luna-Flores C.H."/>
            <person name="Palfreyman R.W."/>
            <person name="Kromer J.O."/>
            <person name="Nielsen L.K."/>
            <person name="Marcellin E."/>
        </authorList>
    </citation>
    <scope>NUCLEOTIDE SEQUENCE [LARGE SCALE GENOMIC DNA]</scope>
    <source>
        <strain evidence="2 4">F3E8</strain>
    </source>
</reference>
<organism evidence="1 3">
    <name type="scientific">Acidipropionibacterium acidipropionici</name>
    <dbReference type="NCBI Taxonomy" id="1748"/>
    <lineage>
        <taxon>Bacteria</taxon>
        <taxon>Bacillati</taxon>
        <taxon>Actinomycetota</taxon>
        <taxon>Actinomycetes</taxon>
        <taxon>Propionibacteriales</taxon>
        <taxon>Propionibacteriaceae</taxon>
        <taxon>Acidipropionibacterium</taxon>
    </lineage>
</organism>
<gene>
    <name evidence="2" type="ORF">A8L58_09275</name>
    <name evidence="1" type="ORF">AXH35_07820</name>
</gene>
<evidence type="ECO:0000313" key="4">
    <source>
        <dbReference type="Proteomes" id="UP000178666"/>
    </source>
</evidence>
<reference evidence="1 3" key="2">
    <citation type="submission" date="2016-02" db="EMBL/GenBank/DDBJ databases">
        <title>Complete Genome Sequence of Propionibacterium acidipropionici ATCC 55737.</title>
        <authorList>
            <person name="Luna Flores C.H."/>
            <person name="Nielsen L.K."/>
            <person name="Marcellin E."/>
        </authorList>
    </citation>
    <scope>NUCLEOTIDE SEQUENCE [LARGE SCALE GENOMIC DNA]</scope>
    <source>
        <strain evidence="1 3">ATCC 55737</strain>
    </source>
</reference>